<evidence type="ECO:0000313" key="8">
    <source>
        <dbReference type="EMBL" id="NDJ91366.1"/>
    </source>
</evidence>
<dbReference type="RefSeq" id="WP_162113045.1">
    <property type="nucleotide sequence ID" value="NZ_JAACYR010000089.1"/>
</dbReference>
<sequence length="64" mass="6744">MRVSVDPKLCMGHGLCYGSAPQLFVDDEQGYSHVIGDGTVPDGEEEAARHAVANCPEGAITLVE</sequence>
<evidence type="ECO:0000256" key="5">
    <source>
        <dbReference type="ARBA" id="ARBA00023004"/>
    </source>
</evidence>
<keyword evidence="5" id="KW-0408">Iron</keyword>
<dbReference type="PANTHER" id="PTHR36923:SF3">
    <property type="entry name" value="FERREDOXIN"/>
    <property type="match status" value="1"/>
</dbReference>
<organism evidence="8 9">
    <name type="scientific">Mycolicibacter kumamotonensis</name>
    <dbReference type="NCBI Taxonomy" id="354243"/>
    <lineage>
        <taxon>Bacteria</taxon>
        <taxon>Bacillati</taxon>
        <taxon>Actinomycetota</taxon>
        <taxon>Actinomycetes</taxon>
        <taxon>Mycobacteriales</taxon>
        <taxon>Mycobacteriaceae</taxon>
        <taxon>Mycolicibacter</taxon>
    </lineage>
</organism>
<evidence type="ECO:0000313" key="9">
    <source>
        <dbReference type="Proteomes" id="UP000466523"/>
    </source>
</evidence>
<dbReference type="AlphaFoldDB" id="A0A7K3LIC4"/>
<dbReference type="GO" id="GO:0046872">
    <property type="term" value="F:metal ion binding"/>
    <property type="evidence" value="ECO:0007669"/>
    <property type="project" value="UniProtKB-KW"/>
</dbReference>
<evidence type="ECO:0000256" key="2">
    <source>
        <dbReference type="ARBA" id="ARBA00022448"/>
    </source>
</evidence>
<dbReference type="Pfam" id="PF13459">
    <property type="entry name" value="Fer4_15"/>
    <property type="match status" value="1"/>
</dbReference>
<proteinExistence type="predicted"/>
<dbReference type="GO" id="GO:0051538">
    <property type="term" value="F:3 iron, 4 sulfur cluster binding"/>
    <property type="evidence" value="ECO:0007669"/>
    <property type="project" value="UniProtKB-KW"/>
</dbReference>
<evidence type="ECO:0000256" key="3">
    <source>
        <dbReference type="ARBA" id="ARBA00022723"/>
    </source>
</evidence>
<keyword evidence="4" id="KW-0249">Electron transport</keyword>
<evidence type="ECO:0000256" key="4">
    <source>
        <dbReference type="ARBA" id="ARBA00022982"/>
    </source>
</evidence>
<dbReference type="PANTHER" id="PTHR36923">
    <property type="entry name" value="FERREDOXIN"/>
    <property type="match status" value="1"/>
</dbReference>
<keyword evidence="2" id="KW-0813">Transport</keyword>
<accession>A0A7K3LIC4</accession>
<keyword evidence="7" id="KW-0003">3Fe-4S</keyword>
<dbReference type="Proteomes" id="UP000466523">
    <property type="component" value="Unassembled WGS sequence"/>
</dbReference>
<keyword evidence="6" id="KW-0411">Iron-sulfur</keyword>
<dbReference type="Gene3D" id="3.30.70.20">
    <property type="match status" value="1"/>
</dbReference>
<name>A0A7K3LIC4_9MYCO</name>
<reference evidence="8 9" key="1">
    <citation type="submission" date="2020-01" db="EMBL/GenBank/DDBJ databases">
        <authorList>
            <person name="Sanchez-Estrada R."/>
            <person name="Gonzalez-Y-Merchand J.A."/>
            <person name="Rivera-Gutierrez S."/>
        </authorList>
    </citation>
    <scope>NUCLEOTIDE SEQUENCE [LARGE SCALE GENOMIC DNA]</scope>
    <source>
        <strain evidence="8 9">CST 7247</strain>
    </source>
</reference>
<gene>
    <name evidence="8" type="ORF">GWR20_19835</name>
</gene>
<comment type="caution">
    <text evidence="8">The sequence shown here is derived from an EMBL/GenBank/DDBJ whole genome shotgun (WGS) entry which is preliminary data.</text>
</comment>
<comment type="cofactor">
    <cofactor evidence="1">
        <name>[3Fe-4S] cluster</name>
        <dbReference type="ChEBI" id="CHEBI:21137"/>
    </cofactor>
</comment>
<dbReference type="InterPro" id="IPR051269">
    <property type="entry name" value="Fe-S_cluster_ET"/>
</dbReference>
<protein>
    <submittedName>
        <fullName evidence="8">Ferredoxin</fullName>
    </submittedName>
</protein>
<dbReference type="EMBL" id="JAACYR010000089">
    <property type="protein sequence ID" value="NDJ91366.1"/>
    <property type="molecule type" value="Genomic_DNA"/>
</dbReference>
<keyword evidence="3" id="KW-0479">Metal-binding</keyword>
<dbReference type="SUPFAM" id="SSF54862">
    <property type="entry name" value="4Fe-4S ferredoxins"/>
    <property type="match status" value="1"/>
</dbReference>
<evidence type="ECO:0000256" key="7">
    <source>
        <dbReference type="ARBA" id="ARBA00023291"/>
    </source>
</evidence>
<evidence type="ECO:0000256" key="6">
    <source>
        <dbReference type="ARBA" id="ARBA00023014"/>
    </source>
</evidence>
<evidence type="ECO:0000256" key="1">
    <source>
        <dbReference type="ARBA" id="ARBA00001927"/>
    </source>
</evidence>